<proteinExistence type="predicted"/>
<evidence type="ECO:0000256" key="5">
    <source>
        <dbReference type="SAM" id="MobiDB-lite"/>
    </source>
</evidence>
<keyword evidence="4 6" id="KW-0472">Membrane</keyword>
<accession>A0ABR1BMG0</accession>
<feature type="compositionally biased region" description="Pro residues" evidence="5">
    <location>
        <begin position="250"/>
        <end position="266"/>
    </location>
</feature>
<name>A0ABR1BMG0_NECAM</name>
<keyword evidence="3 6" id="KW-1133">Transmembrane helix</keyword>
<evidence type="ECO:0000313" key="8">
    <source>
        <dbReference type="Proteomes" id="UP001303046"/>
    </source>
</evidence>
<keyword evidence="8" id="KW-1185">Reference proteome</keyword>
<feature type="compositionally biased region" description="Basic residues" evidence="5">
    <location>
        <begin position="134"/>
        <end position="152"/>
    </location>
</feature>
<feature type="region of interest" description="Disordered" evidence="5">
    <location>
        <begin position="129"/>
        <end position="166"/>
    </location>
</feature>
<dbReference type="Proteomes" id="UP001303046">
    <property type="component" value="Unassembled WGS sequence"/>
</dbReference>
<comment type="caution">
    <text evidence="7">The sequence shown here is derived from an EMBL/GenBank/DDBJ whole genome shotgun (WGS) entry which is preliminary data.</text>
</comment>
<dbReference type="PANTHER" id="PTHR15549">
    <property type="entry name" value="PAIRED IMMUNOGLOBULIN-LIKE TYPE 2 RECEPTOR"/>
    <property type="match status" value="1"/>
</dbReference>
<feature type="transmembrane region" description="Helical" evidence="6">
    <location>
        <begin position="93"/>
        <end position="115"/>
    </location>
</feature>
<gene>
    <name evidence="7" type="primary">Necator_chrI.g1075</name>
    <name evidence="7" type="ORF">RB195_004951</name>
</gene>
<evidence type="ECO:0000256" key="3">
    <source>
        <dbReference type="ARBA" id="ARBA00022989"/>
    </source>
</evidence>
<evidence type="ECO:0000256" key="6">
    <source>
        <dbReference type="SAM" id="Phobius"/>
    </source>
</evidence>
<feature type="compositionally biased region" description="Low complexity" evidence="5">
    <location>
        <begin position="197"/>
        <end position="217"/>
    </location>
</feature>
<sequence length="306" mass="34017">MSDVSNSFSAWETLPEDEPPLCIAVRRPVSPPRHYEAVNRCGVPVTVPKNAYDVPYFVYETKSTISTTPIATTTTTIATSEDEEEKPDVGKRIIIAVAVVFLVLCILGVVCMLIVDRKKQKKKLALYMTMQREAKRRKERRKMKKKKKKAKKKMEESKKRMKERNKELKQVLQEYLAGQTETYASYYEDNETNVELPQSPTSQQSTPRSPSASMSSSRTKEKTSQGGTSAPKAIAQEIPDSSTPEGKEATPPPPPPQPVESSPQPPAETSSKEIKDPGAVPIEAPPHDDTYEQVDLGGVEQAPQEK</sequence>
<evidence type="ECO:0000256" key="2">
    <source>
        <dbReference type="ARBA" id="ARBA00022692"/>
    </source>
</evidence>
<feature type="compositionally biased region" description="Basic and acidic residues" evidence="5">
    <location>
        <begin position="153"/>
        <end position="166"/>
    </location>
</feature>
<reference evidence="7 8" key="1">
    <citation type="submission" date="2023-08" db="EMBL/GenBank/DDBJ databases">
        <title>A Necator americanus chromosomal reference genome.</title>
        <authorList>
            <person name="Ilik V."/>
            <person name="Petrzelkova K.J."/>
            <person name="Pardy F."/>
            <person name="Fuh T."/>
            <person name="Niatou-Singa F.S."/>
            <person name="Gouil Q."/>
            <person name="Baker L."/>
            <person name="Ritchie M.E."/>
            <person name="Jex A.R."/>
            <person name="Gazzola D."/>
            <person name="Li H."/>
            <person name="Toshio Fujiwara R."/>
            <person name="Zhan B."/>
            <person name="Aroian R.V."/>
            <person name="Pafco B."/>
            <person name="Schwarz E.M."/>
        </authorList>
    </citation>
    <scope>NUCLEOTIDE SEQUENCE [LARGE SCALE GENOMIC DNA]</scope>
    <source>
        <strain evidence="7 8">Aroian</strain>
        <tissue evidence="7">Whole animal</tissue>
    </source>
</reference>
<protein>
    <submittedName>
        <fullName evidence="7">Uncharacterized protein</fullName>
    </submittedName>
</protein>
<keyword evidence="2 6" id="KW-0812">Transmembrane</keyword>
<organism evidence="7 8">
    <name type="scientific">Necator americanus</name>
    <name type="common">Human hookworm</name>
    <dbReference type="NCBI Taxonomy" id="51031"/>
    <lineage>
        <taxon>Eukaryota</taxon>
        <taxon>Metazoa</taxon>
        <taxon>Ecdysozoa</taxon>
        <taxon>Nematoda</taxon>
        <taxon>Chromadorea</taxon>
        <taxon>Rhabditida</taxon>
        <taxon>Rhabditina</taxon>
        <taxon>Rhabditomorpha</taxon>
        <taxon>Strongyloidea</taxon>
        <taxon>Ancylostomatidae</taxon>
        <taxon>Bunostominae</taxon>
        <taxon>Necator</taxon>
    </lineage>
</organism>
<feature type="region of interest" description="Disordered" evidence="5">
    <location>
        <begin position="193"/>
        <end position="306"/>
    </location>
</feature>
<dbReference type="InterPro" id="IPR051694">
    <property type="entry name" value="Immunoregulatory_rcpt-like"/>
</dbReference>
<comment type="subcellular location">
    <subcellularLocation>
        <location evidence="1">Membrane</location>
        <topology evidence="1">Single-pass membrane protein</topology>
    </subcellularLocation>
</comment>
<evidence type="ECO:0000256" key="1">
    <source>
        <dbReference type="ARBA" id="ARBA00004167"/>
    </source>
</evidence>
<dbReference type="EMBL" id="JAVFWL010000001">
    <property type="protein sequence ID" value="KAK6726961.1"/>
    <property type="molecule type" value="Genomic_DNA"/>
</dbReference>
<evidence type="ECO:0000256" key="4">
    <source>
        <dbReference type="ARBA" id="ARBA00023136"/>
    </source>
</evidence>
<evidence type="ECO:0000313" key="7">
    <source>
        <dbReference type="EMBL" id="KAK6726961.1"/>
    </source>
</evidence>